<keyword evidence="3" id="KW-1185">Reference proteome</keyword>
<dbReference type="OrthoDB" id="413400at2759"/>
<reference evidence="2" key="1">
    <citation type="submission" date="2020-11" db="EMBL/GenBank/DDBJ databases">
        <authorList>
            <person name="Tran Van P."/>
        </authorList>
    </citation>
    <scope>NUCLEOTIDE SEQUENCE</scope>
</reference>
<proteinExistence type="predicted"/>
<protein>
    <recommendedName>
        <fullName evidence="1">von Hippel-Lindau disease tumour suppressor beta domain-containing protein</fullName>
    </recommendedName>
</protein>
<evidence type="ECO:0000313" key="3">
    <source>
        <dbReference type="Proteomes" id="UP000728032"/>
    </source>
</evidence>
<dbReference type="InterPro" id="IPR024053">
    <property type="entry name" value="VHL_beta_dom"/>
</dbReference>
<sequence length="207" mass="24396">MPTNYVTYWSDTSVNTPFTTRQGLVTSRVDSRVDSRVVAMVGNTCPTRSLRCEDGFLIYFANLSVHDVDVIWIDYEGYEVVYKTLRHRQMFKLQTFVSHPWIFRHRLTKRRFLFQTKPQTTCQDIVNSLTFIAQEIPDNEVQVIYIFDVFQSLKEKCFQSVYKSIGLHGSEELNESDIPRALIKEYHKYVNLFLTVYDSRECRAHIP</sequence>
<dbReference type="EMBL" id="OC925112">
    <property type="protein sequence ID" value="CAD7655935.1"/>
    <property type="molecule type" value="Genomic_DNA"/>
</dbReference>
<gene>
    <name evidence="2" type="ORF">ONB1V03_LOCUS12575</name>
</gene>
<evidence type="ECO:0000313" key="2">
    <source>
        <dbReference type="EMBL" id="CAD7655935.1"/>
    </source>
</evidence>
<organism evidence="2">
    <name type="scientific">Oppiella nova</name>
    <dbReference type="NCBI Taxonomy" id="334625"/>
    <lineage>
        <taxon>Eukaryota</taxon>
        <taxon>Metazoa</taxon>
        <taxon>Ecdysozoa</taxon>
        <taxon>Arthropoda</taxon>
        <taxon>Chelicerata</taxon>
        <taxon>Arachnida</taxon>
        <taxon>Acari</taxon>
        <taxon>Acariformes</taxon>
        <taxon>Sarcoptiformes</taxon>
        <taxon>Oribatida</taxon>
        <taxon>Brachypylina</taxon>
        <taxon>Oppioidea</taxon>
        <taxon>Oppiidae</taxon>
        <taxon>Oppiella</taxon>
    </lineage>
</organism>
<dbReference type="Pfam" id="PF01847">
    <property type="entry name" value="VHL"/>
    <property type="match status" value="1"/>
</dbReference>
<dbReference type="InterPro" id="IPR036208">
    <property type="entry name" value="VHL_sf"/>
</dbReference>
<feature type="domain" description="von Hippel-Lindau disease tumour suppressor beta" evidence="1">
    <location>
        <begin position="49"/>
        <end position="109"/>
    </location>
</feature>
<dbReference type="InterPro" id="IPR037140">
    <property type="entry name" value="VHL_beta_dom_sf"/>
</dbReference>
<name>A0A7R9MBA5_9ACAR</name>
<dbReference type="AlphaFoldDB" id="A0A7R9MBA5"/>
<dbReference type="SUPFAM" id="SSF49468">
    <property type="entry name" value="VHL"/>
    <property type="match status" value="1"/>
</dbReference>
<dbReference type="Proteomes" id="UP000728032">
    <property type="component" value="Unassembled WGS sequence"/>
</dbReference>
<dbReference type="Gene3D" id="2.60.40.780">
    <property type="entry name" value="von Hippel-Lindau disease tumour suppressor, beta domain"/>
    <property type="match status" value="1"/>
</dbReference>
<evidence type="ECO:0000259" key="1">
    <source>
        <dbReference type="Pfam" id="PF01847"/>
    </source>
</evidence>
<accession>A0A7R9MBA5</accession>
<dbReference type="EMBL" id="CAJPVJ010010287">
    <property type="protein sequence ID" value="CAG2173122.1"/>
    <property type="molecule type" value="Genomic_DNA"/>
</dbReference>